<evidence type="ECO:0000313" key="20">
    <source>
        <dbReference type="EMBL" id="ENU92377.1"/>
    </source>
</evidence>
<keyword evidence="5" id="KW-0410">Iron transport</keyword>
<keyword evidence="4 14" id="KW-1134">Transmembrane beta strand</keyword>
<keyword evidence="12" id="KW-0675">Receptor</keyword>
<evidence type="ECO:0000256" key="1">
    <source>
        <dbReference type="ARBA" id="ARBA00004571"/>
    </source>
</evidence>
<dbReference type="PATRIC" id="fig|1217712.3.peg.2177"/>
<dbReference type="InterPro" id="IPR039426">
    <property type="entry name" value="TonB-dep_rcpt-like"/>
</dbReference>
<dbReference type="EMBL" id="APPC01000017">
    <property type="protein sequence ID" value="ENU92377.1"/>
    <property type="molecule type" value="Genomic_DNA"/>
</dbReference>
<reference evidence="20 21" key="1">
    <citation type="submission" date="2013-02" db="EMBL/GenBank/DDBJ databases">
        <title>The Genome Sequence of Acinetobacter sp. NIPH 758.</title>
        <authorList>
            <consortium name="The Broad Institute Genome Sequencing Platform"/>
            <consortium name="The Broad Institute Genome Sequencing Center for Infectious Disease"/>
            <person name="Cerqueira G."/>
            <person name="Feldgarden M."/>
            <person name="Courvalin P."/>
            <person name="Perichon B."/>
            <person name="Grillot-Courvalin C."/>
            <person name="Clermont D."/>
            <person name="Rocha E."/>
            <person name="Yoon E.-J."/>
            <person name="Nemec A."/>
            <person name="Walker B."/>
            <person name="Young S.K."/>
            <person name="Zeng Q."/>
            <person name="Gargeya S."/>
            <person name="Fitzgerald M."/>
            <person name="Haas B."/>
            <person name="Abouelleil A."/>
            <person name="Alvarado L."/>
            <person name="Arachchi H.M."/>
            <person name="Berlin A.M."/>
            <person name="Chapman S.B."/>
            <person name="Dewar J."/>
            <person name="Goldberg J."/>
            <person name="Griggs A."/>
            <person name="Gujja S."/>
            <person name="Hansen M."/>
            <person name="Howarth C."/>
            <person name="Imamovic A."/>
            <person name="Larimer J."/>
            <person name="McCowan C."/>
            <person name="Murphy C."/>
            <person name="Neiman D."/>
            <person name="Pearson M."/>
            <person name="Priest M."/>
            <person name="Roberts A."/>
            <person name="Saif S."/>
            <person name="Shea T."/>
            <person name="Sisk P."/>
            <person name="Sykes S."/>
            <person name="Wortman J."/>
            <person name="Nusbaum C."/>
            <person name="Birren B."/>
        </authorList>
    </citation>
    <scope>NUCLEOTIDE SEQUENCE [LARGE SCALE GENOMIC DNA]</scope>
    <source>
        <strain evidence="20 21">NIPH 758</strain>
    </source>
</reference>
<dbReference type="GO" id="GO:0038023">
    <property type="term" value="F:signaling receptor activity"/>
    <property type="evidence" value="ECO:0007669"/>
    <property type="project" value="InterPro"/>
</dbReference>
<evidence type="ECO:0000259" key="18">
    <source>
        <dbReference type="Pfam" id="PF00593"/>
    </source>
</evidence>
<dbReference type="InterPro" id="IPR010917">
    <property type="entry name" value="TonB_rcpt_CS"/>
</dbReference>
<feature type="chain" id="PRO_5004135250" description="TonB-dependent siderophore receptor" evidence="17">
    <location>
        <begin position="25"/>
        <end position="734"/>
    </location>
</feature>
<evidence type="ECO:0000256" key="11">
    <source>
        <dbReference type="ARBA" id="ARBA00023136"/>
    </source>
</evidence>
<proteinExistence type="inferred from homology"/>
<comment type="subcellular location">
    <subcellularLocation>
        <location evidence="1 14">Cell outer membrane</location>
        <topology evidence="1 14">Multi-pass membrane protein</topology>
    </subcellularLocation>
</comment>
<keyword evidence="8" id="KW-0408">Iron</keyword>
<dbReference type="Gene3D" id="2.170.130.10">
    <property type="entry name" value="TonB-dependent receptor, plug domain"/>
    <property type="match status" value="1"/>
</dbReference>
<evidence type="ECO:0000259" key="19">
    <source>
        <dbReference type="Pfam" id="PF07715"/>
    </source>
</evidence>
<dbReference type="Pfam" id="PF00593">
    <property type="entry name" value="TonB_dep_Rec_b-barrel"/>
    <property type="match status" value="1"/>
</dbReference>
<keyword evidence="6 14" id="KW-0812">Transmembrane</keyword>
<feature type="short sequence motif" description="TonB C-terminal box" evidence="15">
    <location>
        <begin position="717"/>
        <end position="734"/>
    </location>
</feature>
<evidence type="ECO:0000256" key="4">
    <source>
        <dbReference type="ARBA" id="ARBA00022452"/>
    </source>
</evidence>
<dbReference type="Pfam" id="PF07715">
    <property type="entry name" value="Plug"/>
    <property type="match status" value="1"/>
</dbReference>
<evidence type="ECO:0008006" key="22">
    <source>
        <dbReference type="Google" id="ProtNLM"/>
    </source>
</evidence>
<evidence type="ECO:0000256" key="9">
    <source>
        <dbReference type="ARBA" id="ARBA00023065"/>
    </source>
</evidence>
<dbReference type="RefSeq" id="WP_004771748.1">
    <property type="nucleotide sequence ID" value="NZ_KB849357.1"/>
</dbReference>
<dbReference type="HOGENOM" id="CLU_008287_22_0_6"/>
<keyword evidence="13 14" id="KW-0998">Cell outer membrane</keyword>
<evidence type="ECO:0000256" key="6">
    <source>
        <dbReference type="ARBA" id="ARBA00022692"/>
    </source>
</evidence>
<evidence type="ECO:0000256" key="10">
    <source>
        <dbReference type="ARBA" id="ARBA00023077"/>
    </source>
</evidence>
<dbReference type="eggNOG" id="COG4773">
    <property type="taxonomic scope" value="Bacteria"/>
</dbReference>
<keyword evidence="3 14" id="KW-0813">Transport</keyword>
<dbReference type="Proteomes" id="UP000013049">
    <property type="component" value="Unassembled WGS sequence"/>
</dbReference>
<evidence type="ECO:0000256" key="7">
    <source>
        <dbReference type="ARBA" id="ARBA00022729"/>
    </source>
</evidence>
<evidence type="ECO:0000256" key="13">
    <source>
        <dbReference type="ARBA" id="ARBA00023237"/>
    </source>
</evidence>
<keyword evidence="11 14" id="KW-0472">Membrane</keyword>
<dbReference type="PANTHER" id="PTHR32552:SF82">
    <property type="entry name" value="FCUA PROTEIN"/>
    <property type="match status" value="1"/>
</dbReference>
<evidence type="ECO:0000256" key="17">
    <source>
        <dbReference type="SAM" id="SignalP"/>
    </source>
</evidence>
<dbReference type="InterPro" id="IPR037066">
    <property type="entry name" value="Plug_dom_sf"/>
</dbReference>
<dbReference type="GO" id="GO:0009279">
    <property type="term" value="C:cell outer membrane"/>
    <property type="evidence" value="ECO:0007669"/>
    <property type="project" value="UniProtKB-SubCell"/>
</dbReference>
<dbReference type="PANTHER" id="PTHR32552">
    <property type="entry name" value="FERRICHROME IRON RECEPTOR-RELATED"/>
    <property type="match status" value="1"/>
</dbReference>
<sequence>MGRKLKPLVLMMTCASMGTTAVFADEVQQGQAADATVTLNTIRITASADASADGLMDPFAGGQVASGGRVGIFGNQKNLDTPFNLTSYTNEYIQSKQAKSVGDVLKADPSVRVGRGFGNFQESYYIRGFNLGSDDTAYNGLYSILPRQYIPTELFERVEVLKGASSFLNGAMPGNGGIGGAINLLPKRAGNEPLNRVTVGTDFNGGQIASDMSRRFGENQEFGVRVNTAYHGGNTSVDNEKNSLGLASIGLDYRGDRLRLSGDMGYSNNRLTATRPNISLAGLTEVPAAIKASRNYAQKWTYSNEEDVFGSYRAEYDLTDAVTAYAAYGFRHGEEQNSLANPTLTNVSNGDAKYSRFDNGRVDMVNTGEIGIRGKLQTGSIQHNLVLSGSAFQQNTRNGWAMSGSNTTNILHPVYSNAPELTIGNPERVNDPKLGTRTRLRSVAIGDNISALDDKLIVMLGARYQKIMQETYNYQTDGSKINPAYNETKWTPALGVTYKLTPEFSVYANYIESLAKGLSNTTVDVTTTLKPFVAKQKEIGAKYENDRLGASISLFDINKQRGVLQDGVFSDAGEYVHRGVELNTYGKLTDSITVLGGASWLHAKQKNTGSTLYDDNNEVGVPKFQANLGAEWALPVPQDISLNAQLTYTGSTYASLDNKLKVNDWTTLDIGANYKTQLGQTPTTFNFKVNNVFNKDYWSSVGLSDNINSTSNTNNGYVVAGLPRTFMLSASFDF</sequence>
<protein>
    <recommendedName>
        <fullName evidence="22">TonB-dependent siderophore receptor</fullName>
    </recommendedName>
</protein>
<evidence type="ECO:0000256" key="3">
    <source>
        <dbReference type="ARBA" id="ARBA00022448"/>
    </source>
</evidence>
<dbReference type="CDD" id="cd01347">
    <property type="entry name" value="ligand_gated_channel"/>
    <property type="match status" value="1"/>
</dbReference>
<evidence type="ECO:0000256" key="5">
    <source>
        <dbReference type="ARBA" id="ARBA00022496"/>
    </source>
</evidence>
<evidence type="ECO:0000256" key="15">
    <source>
        <dbReference type="PROSITE-ProRule" id="PRU10144"/>
    </source>
</evidence>
<keyword evidence="7 17" id="KW-0732">Signal</keyword>
<feature type="domain" description="TonB-dependent receptor plug" evidence="19">
    <location>
        <begin position="78"/>
        <end position="176"/>
    </location>
</feature>
<dbReference type="InterPro" id="IPR036942">
    <property type="entry name" value="Beta-barrel_TonB_sf"/>
</dbReference>
<comment type="caution">
    <text evidence="20">The sequence shown here is derived from an EMBL/GenBank/DDBJ whole genome shotgun (WGS) entry which is preliminary data.</text>
</comment>
<gene>
    <name evidence="20" type="ORF">F971_02266</name>
</gene>
<keyword evidence="9" id="KW-0406">Ion transport</keyword>
<evidence type="ECO:0000256" key="8">
    <source>
        <dbReference type="ARBA" id="ARBA00023004"/>
    </source>
</evidence>
<evidence type="ECO:0000256" key="12">
    <source>
        <dbReference type="ARBA" id="ARBA00023170"/>
    </source>
</evidence>
<dbReference type="NCBIfam" id="TIGR01783">
    <property type="entry name" value="TonB-siderophor"/>
    <property type="match status" value="1"/>
</dbReference>
<dbReference type="PROSITE" id="PS01156">
    <property type="entry name" value="TONB_DEPENDENT_REC_2"/>
    <property type="match status" value="1"/>
</dbReference>
<keyword evidence="10 16" id="KW-0798">TonB box</keyword>
<dbReference type="InterPro" id="IPR000531">
    <property type="entry name" value="Beta-barrel_TonB"/>
</dbReference>
<dbReference type="Gene3D" id="2.40.170.20">
    <property type="entry name" value="TonB-dependent receptor, beta-barrel domain"/>
    <property type="match status" value="1"/>
</dbReference>
<dbReference type="InterPro" id="IPR010105">
    <property type="entry name" value="TonB_sidphr_rcpt"/>
</dbReference>
<accession>N8WAM4</accession>
<feature type="signal peptide" evidence="17">
    <location>
        <begin position="1"/>
        <end position="24"/>
    </location>
</feature>
<dbReference type="GO" id="GO:0015344">
    <property type="term" value="F:siderophore uptake transmembrane transporter activity"/>
    <property type="evidence" value="ECO:0007669"/>
    <property type="project" value="TreeGrafter"/>
</dbReference>
<dbReference type="AlphaFoldDB" id="N8WAM4"/>
<dbReference type="GO" id="GO:0015891">
    <property type="term" value="P:siderophore transport"/>
    <property type="evidence" value="ECO:0007669"/>
    <property type="project" value="InterPro"/>
</dbReference>
<dbReference type="PROSITE" id="PS52016">
    <property type="entry name" value="TONB_DEPENDENT_REC_3"/>
    <property type="match status" value="1"/>
</dbReference>
<evidence type="ECO:0000256" key="2">
    <source>
        <dbReference type="ARBA" id="ARBA00009810"/>
    </source>
</evidence>
<organism evidence="20 21">
    <name type="scientific">Acinetobacter vivianii</name>
    <dbReference type="NCBI Taxonomy" id="1776742"/>
    <lineage>
        <taxon>Bacteria</taxon>
        <taxon>Pseudomonadati</taxon>
        <taxon>Pseudomonadota</taxon>
        <taxon>Gammaproteobacteria</taxon>
        <taxon>Moraxellales</taxon>
        <taxon>Moraxellaceae</taxon>
        <taxon>Acinetobacter</taxon>
    </lineage>
</organism>
<comment type="similarity">
    <text evidence="2 14 16">Belongs to the TonB-dependent receptor family.</text>
</comment>
<evidence type="ECO:0000313" key="21">
    <source>
        <dbReference type="Proteomes" id="UP000013049"/>
    </source>
</evidence>
<evidence type="ECO:0000256" key="16">
    <source>
        <dbReference type="RuleBase" id="RU003357"/>
    </source>
</evidence>
<evidence type="ECO:0000256" key="14">
    <source>
        <dbReference type="PROSITE-ProRule" id="PRU01360"/>
    </source>
</evidence>
<feature type="domain" description="TonB-dependent receptor-like beta-barrel" evidence="18">
    <location>
        <begin position="261"/>
        <end position="692"/>
    </location>
</feature>
<dbReference type="InterPro" id="IPR012910">
    <property type="entry name" value="Plug_dom"/>
</dbReference>
<name>N8WAM4_9GAMM</name>
<dbReference type="SUPFAM" id="SSF56935">
    <property type="entry name" value="Porins"/>
    <property type="match status" value="1"/>
</dbReference>